<dbReference type="Gene3D" id="3.80.10.10">
    <property type="entry name" value="Ribonuclease Inhibitor"/>
    <property type="match status" value="2"/>
</dbReference>
<gene>
    <name evidence="1" type="ORF">BHLFYP23_00097</name>
</gene>
<accession>A0A6N2TSE1</accession>
<dbReference type="InterPro" id="IPR032675">
    <property type="entry name" value="LRR_dom_sf"/>
</dbReference>
<reference evidence="1" key="1">
    <citation type="submission" date="2019-11" db="EMBL/GenBank/DDBJ databases">
        <authorList>
            <person name="Feng L."/>
        </authorList>
    </citation>
    <scope>NUCLEOTIDE SEQUENCE</scope>
    <source>
        <strain evidence="1">BhanseniiLFYP23</strain>
    </source>
</reference>
<dbReference type="InterPro" id="IPR053139">
    <property type="entry name" value="Surface_bspA-like"/>
</dbReference>
<dbReference type="AlphaFoldDB" id="A0A6N2TSE1"/>
<evidence type="ECO:0008006" key="2">
    <source>
        <dbReference type="Google" id="ProtNLM"/>
    </source>
</evidence>
<evidence type="ECO:0000313" key="1">
    <source>
        <dbReference type="EMBL" id="VYT08750.1"/>
    </source>
</evidence>
<dbReference type="PANTHER" id="PTHR45661">
    <property type="entry name" value="SURFACE ANTIGEN"/>
    <property type="match status" value="1"/>
</dbReference>
<sequence length="282" mass="31900">MGQVRTWHAEAKDIFNCEQGKKFKGRLLALEDVYHSIDNQALKNNVKIKSVKLADSVKEIGNQSFYNCTALRDINLENVSQIRWESFLGCVHLKEITLSSGIRYLGRRSFSGCKRLNCVKFEKSTMLKGIEAGVFQNCESIEKISLPKGLTEIGNKAFYKCTSLKDIELPEGIQVIGNEAFYQTAIQGIKLPSTLVEIGNSAFLKCRSLEFIQIPASVKKIGRWSFHGCGQLKKVEFLGEPEEIGEWIINKSTVIRCKKGSGIDAYCKEKEFQIEYIDEEYT</sequence>
<dbReference type="InterPro" id="IPR026906">
    <property type="entry name" value="LRR_5"/>
</dbReference>
<dbReference type="SUPFAM" id="SSF52058">
    <property type="entry name" value="L domain-like"/>
    <property type="match status" value="1"/>
</dbReference>
<name>A0A6N2TSE1_BLAHA</name>
<organism evidence="1">
    <name type="scientific">Blautia hansenii</name>
    <name type="common">Ruminococcus hansenii</name>
    <dbReference type="NCBI Taxonomy" id="1322"/>
    <lineage>
        <taxon>Bacteria</taxon>
        <taxon>Bacillati</taxon>
        <taxon>Bacillota</taxon>
        <taxon>Clostridia</taxon>
        <taxon>Lachnospirales</taxon>
        <taxon>Lachnospiraceae</taxon>
        <taxon>Blautia</taxon>
    </lineage>
</organism>
<dbReference type="EMBL" id="CACRSY010000012">
    <property type="protein sequence ID" value="VYT08750.1"/>
    <property type="molecule type" value="Genomic_DNA"/>
</dbReference>
<dbReference type="RefSeq" id="WP_009246807.1">
    <property type="nucleotide sequence ID" value="NZ_CACRSY010000012.1"/>
</dbReference>
<dbReference type="PANTHER" id="PTHR45661:SF3">
    <property type="entry name" value="IG-LIKE DOMAIN-CONTAINING PROTEIN"/>
    <property type="match status" value="1"/>
</dbReference>
<protein>
    <recommendedName>
        <fullName evidence="2">Leucine Rich repeats (2 copies)</fullName>
    </recommendedName>
</protein>
<proteinExistence type="predicted"/>
<dbReference type="Pfam" id="PF13306">
    <property type="entry name" value="LRR_5"/>
    <property type="match status" value="2"/>
</dbReference>